<dbReference type="CDD" id="cd18288">
    <property type="entry name" value="BTB_POZ_BTBD12_SLX4"/>
    <property type="match status" value="1"/>
</dbReference>
<evidence type="ECO:0000256" key="11">
    <source>
        <dbReference type="ARBA" id="ARBA00023172"/>
    </source>
</evidence>
<feature type="domain" description="UBZ4-type" evidence="20">
    <location>
        <begin position="270"/>
        <end position="298"/>
    </location>
</feature>
<evidence type="ECO:0000256" key="2">
    <source>
        <dbReference type="ARBA" id="ARBA00006661"/>
    </source>
</evidence>
<dbReference type="PROSITE" id="PS50097">
    <property type="entry name" value="BTB"/>
    <property type="match status" value="1"/>
</dbReference>
<dbReference type="Proteomes" id="UP000593571">
    <property type="component" value="Unassembled WGS sequence"/>
</dbReference>
<feature type="region of interest" description="Disordered" evidence="18">
    <location>
        <begin position="330"/>
        <end position="358"/>
    </location>
</feature>
<evidence type="ECO:0000313" key="22">
    <source>
        <dbReference type="Proteomes" id="UP000593571"/>
    </source>
</evidence>
<keyword evidence="11" id="KW-0233">DNA recombination</keyword>
<evidence type="ECO:0000256" key="7">
    <source>
        <dbReference type="ARBA" id="ARBA00022763"/>
    </source>
</evidence>
<dbReference type="GO" id="GO:0090656">
    <property type="term" value="P:t-circle formation"/>
    <property type="evidence" value="ECO:0007669"/>
    <property type="project" value="UniProtKB-ARBA"/>
</dbReference>
<feature type="region of interest" description="Disordered" evidence="18">
    <location>
        <begin position="1532"/>
        <end position="1646"/>
    </location>
</feature>
<comment type="subunit">
    <text evidence="15">Forms a heterodimer with SLX1A/GIYD1. Interacts with ERCC4/XPF; catalytic subunit of the ERCC4-ERCC1 endonuclease. Interacts with MUS81; catalytic subunit of the MUS81-EME1 endonuclease. Interacts with MSH2; component of the MSH2-MSH3 mismatch repair complex. Interacts with TERF2-TERF2IP. Interacts with PLK1 and SLX4IP.</text>
</comment>
<dbReference type="EMBL" id="JACASE010000008">
    <property type="protein sequence ID" value="KAF6442349.1"/>
    <property type="molecule type" value="Genomic_DNA"/>
</dbReference>
<feature type="compositionally biased region" description="Polar residues" evidence="18">
    <location>
        <begin position="88"/>
        <end position="101"/>
    </location>
</feature>
<evidence type="ECO:0000256" key="3">
    <source>
        <dbReference type="ARBA" id="ARBA00022499"/>
    </source>
</evidence>
<keyword evidence="4" id="KW-0597">Phosphoprotein</keyword>
<feature type="compositionally biased region" description="Basic and acidic residues" evidence="18">
    <location>
        <begin position="932"/>
        <end position="945"/>
    </location>
</feature>
<evidence type="ECO:0000313" key="21">
    <source>
        <dbReference type="EMBL" id="KAF6442349.1"/>
    </source>
</evidence>
<dbReference type="FunFam" id="3.30.710.10:FF:000116">
    <property type="entry name" value="SLX4 structure-specific endonuclease subunit"/>
    <property type="match status" value="1"/>
</dbReference>
<gene>
    <name evidence="21" type="ORF">HJG63_018036</name>
</gene>
<keyword evidence="10" id="KW-0832">Ubl conjugation</keyword>
<keyword evidence="12 17" id="KW-0234">DNA repair</keyword>
<dbReference type="OrthoDB" id="5576441at2759"/>
<evidence type="ECO:0000256" key="17">
    <source>
        <dbReference type="PROSITE-ProRule" id="PRU01256"/>
    </source>
</evidence>
<evidence type="ECO:0000256" key="16">
    <source>
        <dbReference type="ARBA" id="ARBA00076095"/>
    </source>
</evidence>
<evidence type="ECO:0000256" key="9">
    <source>
        <dbReference type="ARBA" id="ARBA00022833"/>
    </source>
</evidence>
<feature type="region of interest" description="Disordered" evidence="18">
    <location>
        <begin position="1121"/>
        <end position="1431"/>
    </location>
</feature>
<feature type="region of interest" description="Disordered" evidence="18">
    <location>
        <begin position="1445"/>
        <end position="1491"/>
    </location>
</feature>
<keyword evidence="8 17" id="KW-0863">Zinc-finger</keyword>
<feature type="compositionally biased region" description="Basic and acidic residues" evidence="18">
    <location>
        <begin position="24"/>
        <end position="34"/>
    </location>
</feature>
<feature type="region of interest" description="Disordered" evidence="18">
    <location>
        <begin position="21"/>
        <end position="125"/>
    </location>
</feature>
<keyword evidence="5" id="KW-0479">Metal-binding</keyword>
<feature type="compositionally biased region" description="Polar residues" evidence="18">
    <location>
        <begin position="986"/>
        <end position="998"/>
    </location>
</feature>
<dbReference type="PROSITE" id="PS51908">
    <property type="entry name" value="ZF_UBZ4"/>
    <property type="match status" value="2"/>
</dbReference>
<keyword evidence="21" id="KW-0378">Hydrolase</keyword>
<evidence type="ECO:0000256" key="18">
    <source>
        <dbReference type="SAM" id="MobiDB-lite"/>
    </source>
</evidence>
<dbReference type="PANTHER" id="PTHR21541">
    <property type="entry name" value="BTB POZ DOMAIN CONTAINING 12"/>
    <property type="match status" value="1"/>
</dbReference>
<evidence type="ECO:0000256" key="14">
    <source>
        <dbReference type="ARBA" id="ARBA00029496"/>
    </source>
</evidence>
<feature type="region of interest" description="Disordered" evidence="18">
    <location>
        <begin position="1743"/>
        <end position="1776"/>
    </location>
</feature>
<dbReference type="CDD" id="cd22999">
    <property type="entry name" value="SAP_SLX4"/>
    <property type="match status" value="1"/>
</dbReference>
<feature type="compositionally biased region" description="Polar residues" evidence="18">
    <location>
        <begin position="36"/>
        <end position="45"/>
    </location>
</feature>
<dbReference type="SUPFAM" id="SSF54695">
    <property type="entry name" value="POZ domain"/>
    <property type="match status" value="1"/>
</dbReference>
<dbReference type="GO" id="GO:0033557">
    <property type="term" value="C:Slx1-Slx4 complex"/>
    <property type="evidence" value="ECO:0007669"/>
    <property type="project" value="InterPro"/>
</dbReference>
<feature type="compositionally biased region" description="Low complexity" evidence="18">
    <location>
        <begin position="1629"/>
        <end position="1646"/>
    </location>
</feature>
<feature type="region of interest" description="Disordered" evidence="18">
    <location>
        <begin position="554"/>
        <end position="573"/>
    </location>
</feature>
<dbReference type="Pfam" id="PF00651">
    <property type="entry name" value="BTB"/>
    <property type="match status" value="1"/>
</dbReference>
<feature type="compositionally biased region" description="Basic residues" evidence="18">
    <location>
        <begin position="335"/>
        <end position="351"/>
    </location>
</feature>
<feature type="compositionally biased region" description="Polar residues" evidence="18">
    <location>
        <begin position="948"/>
        <end position="976"/>
    </location>
</feature>
<dbReference type="Gene3D" id="3.30.710.10">
    <property type="entry name" value="Potassium Channel Kv1.1, Chain A"/>
    <property type="match status" value="1"/>
</dbReference>
<evidence type="ECO:0000259" key="19">
    <source>
        <dbReference type="PROSITE" id="PS50097"/>
    </source>
</evidence>
<dbReference type="InterPro" id="IPR011333">
    <property type="entry name" value="SKP1/BTB/POZ_sf"/>
</dbReference>
<feature type="compositionally biased region" description="Basic and acidic residues" evidence="18">
    <location>
        <begin position="868"/>
        <end position="883"/>
    </location>
</feature>
<evidence type="ECO:0000256" key="6">
    <source>
        <dbReference type="ARBA" id="ARBA00022737"/>
    </source>
</evidence>
<keyword evidence="13" id="KW-0539">Nucleus</keyword>
<accession>A0A7J8F4M3</accession>
<evidence type="ECO:0000256" key="12">
    <source>
        <dbReference type="ARBA" id="ARBA00023204"/>
    </source>
</evidence>
<feature type="compositionally biased region" description="Low complexity" evidence="18">
    <location>
        <begin position="1555"/>
        <end position="1564"/>
    </location>
</feature>
<evidence type="ECO:0000256" key="5">
    <source>
        <dbReference type="ARBA" id="ARBA00022723"/>
    </source>
</evidence>
<dbReference type="InterPro" id="IPR006642">
    <property type="entry name" value="Rad18_UBZ4"/>
</dbReference>
<feature type="domain" description="UBZ4-type" evidence="20">
    <location>
        <begin position="230"/>
        <end position="260"/>
    </location>
</feature>
<sequence>MMDESDDDFKELCASFFQRVKKNGTKEMSGERKTQKASNSTQITSKPKRTKPAASKSKTLQSPRERKTRSGSQAPRTKKQGAPKWQESESAPSENGEQSVLASAVLWESAQSTQTEAVPHSDSQPPPFCLTALVPSPSKPRAAELVLQRMQQFKRADPERLKHASEGCSLQAALEENVPKGPQEAMMAGNGSGPWLPATESDTAVALALQQEFGHEQASAHDDSLEEKGLFFCQICQKNLSAMNVIRREQHVNRCLDEAEKALRPSVPQIPECPICGKPFLTPKSRISHLKQCAVKMEVGPQLLLQAVRLQTAQPEGTCSTLALASSFRNPVGGMKRKGAPSKKEPQKRRKVNEPEVPSEDLLVAMALSRSEMKQEAVPTVLRLGTAFSERTKLATEKKSRKKKVPISPPQLLVQDLETTGRQIEDRVAQLFAEEVELSSTPPLPESRLLKEDLEKAGRCQRLPEKKQNFLWEGSALTGAWALESFYTASLVPPMVPQRSEKESVLPPVLPDQPEQGVHMPPVLHGASPRNPSPSASQREHQALQDLIDLAGEGLSTSPRPCSRGLASSGGTEGMDLLPDGLPLTGFVLPPKEQHLERGGQASLSLSLLVADFGAMVNNPHLSDVQFQMDSGEVLYVHKFVLYARCPLLIQYVNSEGFFAVEDGDLRTQRVLLSDVSAEAMRAFLHYLYTADTGLPPQLAPDLSFLARRFGVSELVHLCEQASIVMDSEGERWKEKEDKDCESRAENFQELLRSMWVDEEEEVEALLQPEGHEEDREKVNEAEMEEIYEFAATQRKLLQEKRAPEIEEETDQLGEDGPSPRQIIASVQVKEQSENEEQMESFGQGTDEAPAKWKTVRQSMLLPLEGQCSDRKEAIEAQKEALDHSSSSSPSQGCQAERREGVFLYSVDVDDDEQPFPSTPGGYPEPSQIASDLKEGNSTVREKGLESSCPSTHQQTPPSRRCFFSSQTPPGRSLSQPHPHLHRTTDSSPPKSQPQGRSSRVDSQDSPLKQRRGRSLLTLLDDPGCQKGKERSSMLECRNKGVLISPEKSLSIDLTQAKPSHRSSRSQNSLSSVNREDEIILLLDSDEELELEQNKIKSVFNSPPEEGKVLKVSPKSSDLFSVIDVDADQEPSQSPPRREATLQHEEGGPSGNQGSVDGKGTPQLFRDPESSPDEDSTTDTSWLVPATPLASRSRDCSSQTQIMGLRSRTSVDQTAQLKPRAPLENKDGSEAASKFSVIMPQTSSSCLVPVAPGSPDSRRQIYRSPSSPHPRRHKHFSPLAPCPTSGGLTDFSRQFQKCSPPRPSLLNQATASEVVEVEDSEDEQEMASRQASSSPLLDSNPPIPSDDSCWHVEPLSPIPIDHLNLERTGPLSTSSPGGKVGEVWRNSDCHSPTLLATTPIRGSCTSRGSCTGRRKSQEKSPRASSPGSSRLSFLNSALWDDWDEEQKSPEVLPLAQTPSADRAQKSEGLKKPKGANRRKNLPPKVPITPMPQYSIMETPVLKKELDRFGVRPLPKRQMVLKLKEIFQYTHQTLESDSEDESQSSQVPLEAPCSQTHTTKTSKTSRAAGCTNLEATSDLVPQRSKESAKSKGPRHRKQPGGSISPRSMLPAEEVPLSPDGDTQLPASQKSTTTSVDSGDSSFSSQSSSSCEFGVAFESAGEDEGEDGVGASQAAVQAVTTEEAVRRYIRSTPALYRKVLLYQPFELAELQAELKQQGIRMTTGKLLDFLDAHCITFTTAAARKEKLERKRQQPVGRKKRGKTDQPVPRSPPTAISSL</sequence>
<dbReference type="InterPro" id="IPR000210">
    <property type="entry name" value="BTB/POZ_dom"/>
</dbReference>
<protein>
    <recommendedName>
        <fullName evidence="14">Structure-specific endonuclease subunit SLX4</fullName>
    </recommendedName>
    <alternativeName>
        <fullName evidence="16">BTB/POZ domain-containing protein 12</fullName>
    </alternativeName>
</protein>
<comment type="caution">
    <text evidence="21">The sequence shown here is derived from an EMBL/GenBank/DDBJ whole genome shotgun (WGS) entry which is preliminary data.</text>
</comment>
<comment type="subcellular location">
    <subcellularLocation>
        <location evidence="1">Nucleus</location>
    </subcellularLocation>
</comment>
<proteinExistence type="inferred from homology"/>
<evidence type="ECO:0000256" key="10">
    <source>
        <dbReference type="ARBA" id="ARBA00022843"/>
    </source>
</evidence>
<feature type="compositionally biased region" description="Polar residues" evidence="18">
    <location>
        <begin position="1327"/>
        <end position="1337"/>
    </location>
</feature>
<keyword evidence="9" id="KW-0862">Zinc</keyword>
<dbReference type="InterPro" id="IPR018574">
    <property type="entry name" value="Structure-sp_endonuc_su_Slx4"/>
</dbReference>
<dbReference type="GO" id="GO:0000712">
    <property type="term" value="P:resolution of meiotic recombination intermediates"/>
    <property type="evidence" value="ECO:0007669"/>
    <property type="project" value="TreeGrafter"/>
</dbReference>
<evidence type="ECO:0000256" key="4">
    <source>
        <dbReference type="ARBA" id="ARBA00022553"/>
    </source>
</evidence>
<dbReference type="GO" id="GO:0006281">
    <property type="term" value="P:DNA repair"/>
    <property type="evidence" value="ECO:0007669"/>
    <property type="project" value="UniProtKB-KW"/>
</dbReference>
<feature type="compositionally biased region" description="Polar residues" evidence="18">
    <location>
        <begin position="1196"/>
        <end position="1216"/>
    </location>
</feature>
<dbReference type="GO" id="GO:0003677">
    <property type="term" value="F:DNA binding"/>
    <property type="evidence" value="ECO:0007669"/>
    <property type="project" value="InterPro"/>
</dbReference>
<keyword evidence="7 17" id="KW-0227">DNA damage</keyword>
<feature type="compositionally biased region" description="Basic and acidic residues" evidence="18">
    <location>
        <begin position="1136"/>
        <end position="1147"/>
    </location>
</feature>
<feature type="compositionally biased region" description="Basic and acidic residues" evidence="18">
    <location>
        <begin position="1027"/>
        <end position="1039"/>
    </location>
</feature>
<feature type="region of interest" description="Disordered" evidence="18">
    <location>
        <begin position="804"/>
        <end position="1077"/>
    </location>
</feature>
<feature type="region of interest" description="Disordered" evidence="18">
    <location>
        <begin position="502"/>
        <end position="541"/>
    </location>
</feature>
<reference evidence="21 22" key="1">
    <citation type="journal article" date="2020" name="Nature">
        <title>Six reference-quality genomes reveal evolution of bat adaptations.</title>
        <authorList>
            <person name="Jebb D."/>
            <person name="Huang Z."/>
            <person name="Pippel M."/>
            <person name="Hughes G.M."/>
            <person name="Lavrichenko K."/>
            <person name="Devanna P."/>
            <person name="Winkler S."/>
            <person name="Jermiin L.S."/>
            <person name="Skirmuntt E.C."/>
            <person name="Katzourakis A."/>
            <person name="Burkitt-Gray L."/>
            <person name="Ray D.A."/>
            <person name="Sullivan K.A.M."/>
            <person name="Roscito J.G."/>
            <person name="Kirilenko B.M."/>
            <person name="Davalos L.M."/>
            <person name="Corthals A.P."/>
            <person name="Power M.L."/>
            <person name="Jones G."/>
            <person name="Ransome R.D."/>
            <person name="Dechmann D.K.N."/>
            <person name="Locatelli A.G."/>
            <person name="Puechmaille S.J."/>
            <person name="Fedrigo O."/>
            <person name="Jarvis E.D."/>
            <person name="Hiller M."/>
            <person name="Vernes S.C."/>
            <person name="Myers E.W."/>
            <person name="Teeling E.C."/>
        </authorList>
    </citation>
    <scope>NUCLEOTIDE SEQUENCE [LARGE SCALE GENOMIC DNA]</scope>
    <source>
        <strain evidence="21">MRouAeg1</strain>
        <tissue evidence="21">Muscle</tissue>
    </source>
</reference>
<dbReference type="SMART" id="SM00225">
    <property type="entry name" value="BTB"/>
    <property type="match status" value="1"/>
</dbReference>
<name>A0A7J8F4M3_ROUAE</name>
<dbReference type="GO" id="GO:0008270">
    <property type="term" value="F:zinc ion binding"/>
    <property type="evidence" value="ECO:0007669"/>
    <property type="project" value="UniProtKB-KW"/>
</dbReference>
<keyword evidence="21" id="KW-0255">Endonuclease</keyword>
<organism evidence="21 22">
    <name type="scientific">Rousettus aegyptiacus</name>
    <name type="common">Egyptian fruit bat</name>
    <name type="synonym">Pteropus aegyptiacus</name>
    <dbReference type="NCBI Taxonomy" id="9407"/>
    <lineage>
        <taxon>Eukaryota</taxon>
        <taxon>Metazoa</taxon>
        <taxon>Chordata</taxon>
        <taxon>Craniata</taxon>
        <taxon>Vertebrata</taxon>
        <taxon>Euteleostomi</taxon>
        <taxon>Mammalia</taxon>
        <taxon>Eutheria</taxon>
        <taxon>Laurasiatheria</taxon>
        <taxon>Chiroptera</taxon>
        <taxon>Yinpterochiroptera</taxon>
        <taxon>Pteropodoidea</taxon>
        <taxon>Pteropodidae</taxon>
        <taxon>Rousettinae</taxon>
        <taxon>Rousettus</taxon>
    </lineage>
</organism>
<dbReference type="Pfam" id="PF09494">
    <property type="entry name" value="Slx4"/>
    <property type="match status" value="1"/>
</dbReference>
<feature type="compositionally biased region" description="Polar residues" evidence="18">
    <location>
        <begin position="1422"/>
        <end position="1431"/>
    </location>
</feature>
<evidence type="ECO:0000256" key="1">
    <source>
        <dbReference type="ARBA" id="ARBA00004123"/>
    </source>
</evidence>
<feature type="domain" description="BTB" evidence="19">
    <location>
        <begin position="623"/>
        <end position="697"/>
    </location>
</feature>
<dbReference type="GO" id="GO:0032206">
    <property type="term" value="P:positive regulation of telomere maintenance"/>
    <property type="evidence" value="ECO:0007669"/>
    <property type="project" value="UniProtKB-ARBA"/>
</dbReference>
<keyword evidence="6" id="KW-0677">Repeat</keyword>
<keyword evidence="22" id="KW-1185">Reference proteome</keyword>
<dbReference type="GO" id="GO:0004519">
    <property type="term" value="F:endonuclease activity"/>
    <property type="evidence" value="ECO:0007669"/>
    <property type="project" value="UniProtKB-KW"/>
</dbReference>
<evidence type="ECO:0000256" key="13">
    <source>
        <dbReference type="ARBA" id="ARBA00023242"/>
    </source>
</evidence>
<evidence type="ECO:0000259" key="20">
    <source>
        <dbReference type="PROSITE" id="PS51908"/>
    </source>
</evidence>
<keyword evidence="21" id="KW-0540">Nuclease</keyword>
<comment type="similarity">
    <text evidence="2">Belongs to the SLX4 family.</text>
</comment>
<dbReference type="PANTHER" id="PTHR21541:SF3">
    <property type="entry name" value="STRUCTURE-SPECIFIC ENDONUCLEASE SUBUNIT SLX4"/>
    <property type="match status" value="1"/>
</dbReference>
<feature type="compositionally biased region" description="Acidic residues" evidence="18">
    <location>
        <begin position="1315"/>
        <end position="1325"/>
    </location>
</feature>
<keyword evidence="3" id="KW-1017">Isopeptide bond</keyword>
<evidence type="ECO:0000256" key="15">
    <source>
        <dbReference type="ARBA" id="ARBA00064578"/>
    </source>
</evidence>
<dbReference type="GO" id="GO:0006260">
    <property type="term" value="P:DNA replication"/>
    <property type="evidence" value="ECO:0007669"/>
    <property type="project" value="InterPro"/>
</dbReference>
<feature type="compositionally biased region" description="Basic residues" evidence="18">
    <location>
        <begin position="1471"/>
        <end position="1481"/>
    </location>
</feature>
<evidence type="ECO:0000256" key="8">
    <source>
        <dbReference type="ARBA" id="ARBA00022771"/>
    </source>
</evidence>